<feature type="transmembrane region" description="Helical" evidence="1">
    <location>
        <begin position="40"/>
        <end position="60"/>
    </location>
</feature>
<feature type="domain" description="TcaA 4th" evidence="4">
    <location>
        <begin position="248"/>
        <end position="314"/>
    </location>
</feature>
<sequence length="478" mass="54169">MKCSNCGKENKKQNQFCSECGAQLSSQRHFPAKKKPGKKVIALTGAIILLLAGAITFYFVGKARFTPENTIETFEQAVKNNNPDEIHSLLTSSDESLSINAQSAANLIEFLSDNPDIFKNLLGKLNDQGGYLNAYGTAQGTQGNHGTLNLKKGEKKWLFFDEYKLEVVPIYITLFTQNDGIDLSINGENVASSSGENYEETFGPYMPGTHVVGASYQNSYTNTETEDEINAFETGEDTIRHEIGLPLTEVTIESDYDEYRLLVNGEETDIIINEGDNLIGKFPEDSSDTVQIHKEFPWGSIKSEEKTVSSGSVEFDDIDVFQEVEKIALMERLNEIFISYIDSLTKRDTSVLHEGATDNIKKDLEEHLEFTSDWDSPYEGRLVKAEYDNSKITFPEYDENLKGYTITLRVHYILHEPEGHAFGNLSWLLRDEEKQQYTASKGLTLLYDEKESAWKLHKIENEYFHLSTRNKQEFTFDN</sequence>
<evidence type="ECO:0000313" key="6">
    <source>
        <dbReference type="EMBL" id="OZU89877.1"/>
    </source>
</evidence>
<reference evidence="6 7" key="1">
    <citation type="submission" date="2017-08" db="EMBL/GenBank/DDBJ databases">
        <title>Virgibacillus indicus sp. nov. and Virgibacillus profoundi sp. nov, two moderately halophilic bacteria isolated from marine sediment by using the Microfluidic Streak Plate.</title>
        <authorList>
            <person name="Xu B."/>
            <person name="Hu B."/>
            <person name="Wang J."/>
            <person name="Zhu Y."/>
            <person name="Huang L."/>
            <person name="Du W."/>
            <person name="Huang Y."/>
        </authorList>
    </citation>
    <scope>NUCLEOTIDE SEQUENCE [LARGE SCALE GENOMIC DNA]</scope>
    <source>
        <strain evidence="6 7">IO3-P2-C2</strain>
    </source>
</reference>
<evidence type="ECO:0000259" key="5">
    <source>
        <dbReference type="Pfam" id="PF25155"/>
    </source>
</evidence>
<evidence type="ECO:0000259" key="3">
    <source>
        <dbReference type="Pfam" id="PF22813"/>
    </source>
</evidence>
<dbReference type="Pfam" id="PF22813">
    <property type="entry name" value="TcaA_2nd"/>
    <property type="match status" value="1"/>
</dbReference>
<evidence type="ECO:0000313" key="7">
    <source>
        <dbReference type="Proteomes" id="UP000216498"/>
    </source>
</evidence>
<dbReference type="GO" id="GO:0005886">
    <property type="term" value="C:plasma membrane"/>
    <property type="evidence" value="ECO:0007669"/>
    <property type="project" value="UniProtKB-SubCell"/>
</dbReference>
<feature type="domain" description="YvbJ-like NTF2-like" evidence="5">
    <location>
        <begin position="329"/>
        <end position="459"/>
    </location>
</feature>
<evidence type="ECO:0000259" key="4">
    <source>
        <dbReference type="Pfam" id="PF22820"/>
    </source>
</evidence>
<protein>
    <submittedName>
        <fullName evidence="6">Uncharacterized protein</fullName>
    </submittedName>
</protein>
<dbReference type="Pfam" id="PF13240">
    <property type="entry name" value="Zn_Ribbon_1"/>
    <property type="match status" value="1"/>
</dbReference>
<dbReference type="Pfam" id="PF25155">
    <property type="entry name" value="NTF2_YvbJ"/>
    <property type="match status" value="1"/>
</dbReference>
<dbReference type="AlphaFoldDB" id="A0A265NDI4"/>
<dbReference type="InterPro" id="IPR056902">
    <property type="entry name" value="NTF2_YvbJ"/>
</dbReference>
<evidence type="ECO:0000259" key="2">
    <source>
        <dbReference type="Pfam" id="PF13240"/>
    </source>
</evidence>
<dbReference type="InterPro" id="IPR026870">
    <property type="entry name" value="Zinc_ribbon_dom"/>
</dbReference>
<accession>A0A265NDI4</accession>
<dbReference type="InterPro" id="IPR054529">
    <property type="entry name" value="TcaA_2nd"/>
</dbReference>
<organism evidence="6 7">
    <name type="scientific">Virgibacillus indicus</name>
    <dbReference type="NCBI Taxonomy" id="2024554"/>
    <lineage>
        <taxon>Bacteria</taxon>
        <taxon>Bacillati</taxon>
        <taxon>Bacillota</taxon>
        <taxon>Bacilli</taxon>
        <taxon>Bacillales</taxon>
        <taxon>Bacillaceae</taxon>
        <taxon>Virgibacillus</taxon>
    </lineage>
</organism>
<dbReference type="InterPro" id="IPR054530">
    <property type="entry name" value="TcaA_4th"/>
</dbReference>
<feature type="domain" description="TcaA second" evidence="3">
    <location>
        <begin position="67"/>
        <end position="167"/>
    </location>
</feature>
<dbReference type="EMBL" id="NPMS01000001">
    <property type="protein sequence ID" value="OZU89877.1"/>
    <property type="molecule type" value="Genomic_DNA"/>
</dbReference>
<dbReference type="PANTHER" id="PTHR40038:SF1">
    <property type="entry name" value="MEMBRANE-ASSOCIATED PROTEIN TCAA"/>
    <property type="match status" value="1"/>
</dbReference>
<dbReference type="PANTHER" id="PTHR40038">
    <property type="entry name" value="MEMBRANE-ASSOCIATED PROTEIN TCAA"/>
    <property type="match status" value="1"/>
</dbReference>
<keyword evidence="1" id="KW-0472">Membrane</keyword>
<name>A0A265NDI4_9BACI</name>
<dbReference type="Pfam" id="PF22820">
    <property type="entry name" value="TcaA_3rd_4th"/>
    <property type="match status" value="1"/>
</dbReference>
<evidence type="ECO:0000256" key="1">
    <source>
        <dbReference type="SAM" id="Phobius"/>
    </source>
</evidence>
<dbReference type="RefSeq" id="WP_094883478.1">
    <property type="nucleotide sequence ID" value="NZ_NPMS01000001.1"/>
</dbReference>
<keyword evidence="1" id="KW-1133">Transmembrane helix</keyword>
<feature type="domain" description="Zinc-ribbon" evidence="2">
    <location>
        <begin position="2"/>
        <end position="24"/>
    </location>
</feature>
<dbReference type="Proteomes" id="UP000216498">
    <property type="component" value="Unassembled WGS sequence"/>
</dbReference>
<keyword evidence="1" id="KW-0812">Transmembrane</keyword>
<comment type="caution">
    <text evidence="6">The sequence shown here is derived from an EMBL/GenBank/DDBJ whole genome shotgun (WGS) entry which is preliminary data.</text>
</comment>
<dbReference type="OrthoDB" id="1682769at2"/>
<proteinExistence type="predicted"/>
<gene>
    <name evidence="6" type="ORF">CIL03_01685</name>
</gene>
<keyword evidence="7" id="KW-1185">Reference proteome</keyword>